<evidence type="ECO:0000256" key="3">
    <source>
        <dbReference type="ARBA" id="ARBA00023274"/>
    </source>
</evidence>
<evidence type="ECO:0000256" key="1">
    <source>
        <dbReference type="ARBA" id="ARBA00007320"/>
    </source>
</evidence>
<dbReference type="PROSITE" id="PS00475">
    <property type="entry name" value="RIBOSOMAL_L15"/>
    <property type="match status" value="1"/>
</dbReference>
<dbReference type="InterPro" id="IPR036227">
    <property type="entry name" value="Ribosomal_uL15/eL18_sf"/>
</dbReference>
<dbReference type="NCBIfam" id="TIGR01071">
    <property type="entry name" value="rplO_bact"/>
    <property type="match status" value="1"/>
</dbReference>
<dbReference type="InterPro" id="IPR021131">
    <property type="entry name" value="Ribosomal_uL15/eL18"/>
</dbReference>
<name>A0A2V0P365_9CHLO</name>
<dbReference type="GO" id="GO:0006412">
    <property type="term" value="P:translation"/>
    <property type="evidence" value="ECO:0007669"/>
    <property type="project" value="InterPro"/>
</dbReference>
<dbReference type="Gene3D" id="3.100.10.10">
    <property type="match status" value="1"/>
</dbReference>
<reference evidence="7 8" key="1">
    <citation type="journal article" date="2018" name="Sci. Rep.">
        <title>Raphidocelis subcapitata (=Pseudokirchneriella subcapitata) provides an insight into genome evolution and environmental adaptations in the Sphaeropleales.</title>
        <authorList>
            <person name="Suzuki S."/>
            <person name="Yamaguchi H."/>
            <person name="Nakajima N."/>
            <person name="Kawachi M."/>
        </authorList>
    </citation>
    <scope>NUCLEOTIDE SEQUENCE [LARGE SCALE GENOMIC DNA]</scope>
    <source>
        <strain evidence="7 8">NIES-35</strain>
    </source>
</reference>
<dbReference type="GO" id="GO:0003735">
    <property type="term" value="F:structural constituent of ribosome"/>
    <property type="evidence" value="ECO:0007669"/>
    <property type="project" value="InterPro"/>
</dbReference>
<organism evidence="7 8">
    <name type="scientific">Raphidocelis subcapitata</name>
    <dbReference type="NCBI Taxonomy" id="307507"/>
    <lineage>
        <taxon>Eukaryota</taxon>
        <taxon>Viridiplantae</taxon>
        <taxon>Chlorophyta</taxon>
        <taxon>core chlorophytes</taxon>
        <taxon>Chlorophyceae</taxon>
        <taxon>CS clade</taxon>
        <taxon>Sphaeropleales</taxon>
        <taxon>Selenastraceae</taxon>
        <taxon>Raphidocelis</taxon>
    </lineage>
</organism>
<feature type="domain" description="Large ribosomal subunit protein uL15/eL18" evidence="6">
    <location>
        <begin position="125"/>
        <end position="198"/>
    </location>
</feature>
<evidence type="ECO:0000259" key="6">
    <source>
        <dbReference type="Pfam" id="PF00828"/>
    </source>
</evidence>
<gene>
    <name evidence="7" type="ORF">Rsub_06930</name>
</gene>
<dbReference type="GO" id="GO:0022625">
    <property type="term" value="C:cytosolic large ribosomal subunit"/>
    <property type="evidence" value="ECO:0007669"/>
    <property type="project" value="TreeGrafter"/>
</dbReference>
<feature type="compositionally biased region" description="Gly residues" evidence="5">
    <location>
        <begin position="67"/>
        <end position="80"/>
    </location>
</feature>
<keyword evidence="2 4" id="KW-0689">Ribosomal protein</keyword>
<evidence type="ECO:0000256" key="5">
    <source>
        <dbReference type="SAM" id="MobiDB-lite"/>
    </source>
</evidence>
<evidence type="ECO:0000313" key="7">
    <source>
        <dbReference type="EMBL" id="GBF94308.1"/>
    </source>
</evidence>
<evidence type="ECO:0000313" key="8">
    <source>
        <dbReference type="Proteomes" id="UP000247498"/>
    </source>
</evidence>
<dbReference type="OrthoDB" id="361383at2759"/>
<dbReference type="Proteomes" id="UP000247498">
    <property type="component" value="Unassembled WGS sequence"/>
</dbReference>
<comment type="caution">
    <text evidence="7">The sequence shown here is derived from an EMBL/GenBank/DDBJ whole genome shotgun (WGS) entry which is preliminary data.</text>
</comment>
<dbReference type="PANTHER" id="PTHR12934:SF11">
    <property type="entry name" value="LARGE RIBOSOMAL SUBUNIT PROTEIN UL15M"/>
    <property type="match status" value="1"/>
</dbReference>
<keyword evidence="8" id="KW-1185">Reference proteome</keyword>
<dbReference type="SUPFAM" id="SSF52080">
    <property type="entry name" value="Ribosomal proteins L15p and L18e"/>
    <property type="match status" value="1"/>
</dbReference>
<dbReference type="PANTHER" id="PTHR12934">
    <property type="entry name" value="50S RIBOSOMAL PROTEIN L15"/>
    <property type="match status" value="1"/>
</dbReference>
<dbReference type="InterPro" id="IPR001196">
    <property type="entry name" value="Ribosomal_uL15_CS"/>
</dbReference>
<dbReference type="InterPro" id="IPR005749">
    <property type="entry name" value="Ribosomal_uL15_bac-type"/>
</dbReference>
<dbReference type="HAMAP" id="MF_01341">
    <property type="entry name" value="Ribosomal_uL15"/>
    <property type="match status" value="1"/>
</dbReference>
<dbReference type="InParanoid" id="A0A2V0P365"/>
<dbReference type="STRING" id="307507.A0A2V0P365"/>
<evidence type="ECO:0000256" key="4">
    <source>
        <dbReference type="RuleBase" id="RU003888"/>
    </source>
</evidence>
<sequence>MLAAKASQKAVTGLRPVAAARTVPFTAARRTAVVVCAAEAPAAERLRLHNLSPQKGSRRDNKRKGRGYGGHQGGTCGFGTRGQKSRAGSGTRPGFEGGQMPLYRRLPKLRGIAGGMSAGLSKYVVVNLDDLDKAFDSGAEVTVEAVAEKGLLNISGRDTKLGLKVLGTGALSKPLKIRAAAVSASAGEKIASAGGSVEALPGRVKWTRRAHEKRVAEMVAAGLDPKKEAAKKKAASVAAKKAQ</sequence>
<evidence type="ECO:0000256" key="2">
    <source>
        <dbReference type="ARBA" id="ARBA00022980"/>
    </source>
</evidence>
<dbReference type="FunCoup" id="A0A2V0P365">
    <property type="interactions" value="683"/>
</dbReference>
<dbReference type="EMBL" id="BDRX01000050">
    <property type="protein sequence ID" value="GBF94308.1"/>
    <property type="molecule type" value="Genomic_DNA"/>
</dbReference>
<feature type="region of interest" description="Disordered" evidence="5">
    <location>
        <begin position="47"/>
        <end position="100"/>
    </location>
</feature>
<keyword evidence="3 4" id="KW-0687">Ribonucleoprotein</keyword>
<accession>A0A2V0P365</accession>
<protein>
    <submittedName>
        <fullName evidence="7">50S ribosomal protein chloroplastic</fullName>
    </submittedName>
</protein>
<comment type="similarity">
    <text evidence="1 4">Belongs to the universal ribosomal protein uL15 family.</text>
</comment>
<dbReference type="InterPro" id="IPR030878">
    <property type="entry name" value="Ribosomal_uL15"/>
</dbReference>
<proteinExistence type="inferred from homology"/>
<dbReference type="AlphaFoldDB" id="A0A2V0P365"/>
<dbReference type="Pfam" id="PF00828">
    <property type="entry name" value="Ribosomal_L27A"/>
    <property type="match status" value="1"/>
</dbReference>